<name>A0A133NRV8_GARVA</name>
<evidence type="ECO:0000313" key="2">
    <source>
        <dbReference type="Proteomes" id="UP000070687"/>
    </source>
</evidence>
<protein>
    <submittedName>
        <fullName evidence="1">Uncharacterized protein</fullName>
    </submittedName>
</protein>
<gene>
    <name evidence="1" type="ORF">HMPREF3208_01251</name>
</gene>
<accession>A0A133NRV8</accession>
<dbReference type="PATRIC" id="fig|2702.100.peg.1238"/>
<evidence type="ECO:0000313" key="1">
    <source>
        <dbReference type="EMBL" id="KXA19017.1"/>
    </source>
</evidence>
<reference evidence="1 2" key="1">
    <citation type="submission" date="2016-01" db="EMBL/GenBank/DDBJ databases">
        <authorList>
            <person name="Oliw E.H."/>
        </authorList>
    </citation>
    <scope>NUCLEOTIDE SEQUENCE [LARGE SCALE GENOMIC DNA]</scope>
    <source>
        <strain evidence="1 2">PSS_7772B</strain>
    </source>
</reference>
<proteinExistence type="predicted"/>
<sequence length="45" mass="5279">MSAKAGRRAKRRITTFQASSIQYRVAFVLNGEDEHHSIFLFDYFI</sequence>
<organism evidence="1 2">
    <name type="scientific">Gardnerella vaginalis</name>
    <dbReference type="NCBI Taxonomy" id="2702"/>
    <lineage>
        <taxon>Bacteria</taxon>
        <taxon>Bacillati</taxon>
        <taxon>Actinomycetota</taxon>
        <taxon>Actinomycetes</taxon>
        <taxon>Bifidobacteriales</taxon>
        <taxon>Bifidobacteriaceae</taxon>
        <taxon>Gardnerella</taxon>
    </lineage>
</organism>
<dbReference type="Proteomes" id="UP000070687">
    <property type="component" value="Unassembled WGS sequence"/>
</dbReference>
<dbReference type="AlphaFoldDB" id="A0A133NRV8"/>
<comment type="caution">
    <text evidence="1">The sequence shown here is derived from an EMBL/GenBank/DDBJ whole genome shotgun (WGS) entry which is preliminary data.</text>
</comment>
<dbReference type="EMBL" id="LRQB01000081">
    <property type="protein sequence ID" value="KXA19017.1"/>
    <property type="molecule type" value="Genomic_DNA"/>
</dbReference>